<organism evidence="3 4">
    <name type="scientific">Laspinema palackyanum D2a</name>
    <dbReference type="NCBI Taxonomy" id="2953684"/>
    <lineage>
        <taxon>Bacteria</taxon>
        <taxon>Bacillati</taxon>
        <taxon>Cyanobacteriota</taxon>
        <taxon>Cyanophyceae</taxon>
        <taxon>Oscillatoriophycideae</taxon>
        <taxon>Oscillatoriales</taxon>
        <taxon>Laspinemataceae</taxon>
        <taxon>Laspinema</taxon>
        <taxon>Laspinema palackyanum</taxon>
    </lineage>
</organism>
<dbReference type="InterPro" id="IPR000644">
    <property type="entry name" value="CBS_dom"/>
</dbReference>
<evidence type="ECO:0000313" key="3">
    <source>
        <dbReference type="EMBL" id="MCT7968538.1"/>
    </source>
</evidence>
<dbReference type="SUPFAM" id="SSF54631">
    <property type="entry name" value="CBS-domain pair"/>
    <property type="match status" value="1"/>
</dbReference>
<proteinExistence type="predicted"/>
<evidence type="ECO:0000256" key="1">
    <source>
        <dbReference type="PROSITE-ProRule" id="PRU00703"/>
    </source>
</evidence>
<sequence>MSEQVKQYSEPTWRKVLLSSQTTIQTAIGNLENSGLQIILVVDINGSFVGTITDGDIRRGLLRGLSLNSSIDSIIHRSPLVVPPQMSRETVLQLMQANAIHALPIVDETRQVIGLHSLNKLLTPCQHPNLMIIMAGGKGTRLHPYTVNCPKPLLPVRDKPILEHIIERAKEEGFHNFVLAIHYLGHMIEDYFGDGSSWQIQIDYLREEQPLGTAGAISLLQSSPETPLLVSNGDVLTDVRYGEMLDFHNLHGASATMAVRLHEWQNPFGVVNIQGVDIVGFEEKPIVRSHVNAGIYVLSPTALNVLEKDQYCDMPTLFSRLQERGDRTIVYPMHEPWLDVGRVEELDKAQKEWKNPLTSKF</sequence>
<dbReference type="SMART" id="SM00116">
    <property type="entry name" value="CBS"/>
    <property type="match status" value="2"/>
</dbReference>
<evidence type="ECO:0000313" key="4">
    <source>
        <dbReference type="Proteomes" id="UP001525890"/>
    </source>
</evidence>
<feature type="domain" description="CBS" evidence="2">
    <location>
        <begin position="9"/>
        <end position="67"/>
    </location>
</feature>
<dbReference type="Proteomes" id="UP001525890">
    <property type="component" value="Unassembled WGS sequence"/>
</dbReference>
<dbReference type="InterPro" id="IPR029044">
    <property type="entry name" value="Nucleotide-diphossugar_trans"/>
</dbReference>
<dbReference type="InterPro" id="IPR005835">
    <property type="entry name" value="NTP_transferase_dom"/>
</dbReference>
<keyword evidence="1" id="KW-0129">CBS domain</keyword>
<feature type="domain" description="CBS" evidence="2">
    <location>
        <begin position="75"/>
        <end position="131"/>
    </location>
</feature>
<gene>
    <name evidence="3" type="ORF">NG799_19710</name>
</gene>
<protein>
    <submittedName>
        <fullName evidence="3">Nucleotidyltransferase family protein</fullName>
    </submittedName>
</protein>
<dbReference type="EMBL" id="JAMXFF010000033">
    <property type="protein sequence ID" value="MCT7968538.1"/>
    <property type="molecule type" value="Genomic_DNA"/>
</dbReference>
<dbReference type="Gene3D" id="3.10.580.10">
    <property type="entry name" value="CBS-domain"/>
    <property type="match status" value="1"/>
</dbReference>
<dbReference type="InterPro" id="IPR046342">
    <property type="entry name" value="CBS_dom_sf"/>
</dbReference>
<reference evidence="3 4" key="1">
    <citation type="journal article" date="2022" name="Front. Microbiol.">
        <title>High genomic differentiation and limited gene flow indicate recent cryptic speciation within the genus Laspinema (cyanobacteria).</title>
        <authorList>
            <person name="Stanojkovic A."/>
            <person name="Skoupy S."/>
            <person name="Skaloud P."/>
            <person name="Dvorak P."/>
        </authorList>
    </citation>
    <scope>NUCLEOTIDE SEQUENCE [LARGE SCALE GENOMIC DNA]</scope>
    <source>
        <strain evidence="3 4">D2a</strain>
    </source>
</reference>
<name>A0ABT2MV04_9CYAN</name>
<keyword evidence="4" id="KW-1185">Reference proteome</keyword>
<dbReference type="Pfam" id="PF00483">
    <property type="entry name" value="NTP_transferase"/>
    <property type="match status" value="1"/>
</dbReference>
<dbReference type="CDD" id="cd06426">
    <property type="entry name" value="NTP_transferase_like_2"/>
    <property type="match status" value="1"/>
</dbReference>
<comment type="caution">
    <text evidence="3">The sequence shown here is derived from an EMBL/GenBank/DDBJ whole genome shotgun (WGS) entry which is preliminary data.</text>
</comment>
<dbReference type="SUPFAM" id="SSF53448">
    <property type="entry name" value="Nucleotide-diphospho-sugar transferases"/>
    <property type="match status" value="1"/>
</dbReference>
<dbReference type="Pfam" id="PF00571">
    <property type="entry name" value="CBS"/>
    <property type="match status" value="2"/>
</dbReference>
<evidence type="ECO:0000259" key="2">
    <source>
        <dbReference type="PROSITE" id="PS51371"/>
    </source>
</evidence>
<dbReference type="PANTHER" id="PTHR22572">
    <property type="entry name" value="SUGAR-1-PHOSPHATE GUANYL TRANSFERASE"/>
    <property type="match status" value="1"/>
</dbReference>
<dbReference type="PROSITE" id="PS51371">
    <property type="entry name" value="CBS"/>
    <property type="match status" value="2"/>
</dbReference>
<dbReference type="RefSeq" id="WP_368008053.1">
    <property type="nucleotide sequence ID" value="NZ_JAMXFF010000033.1"/>
</dbReference>
<dbReference type="Gene3D" id="3.90.550.10">
    <property type="entry name" value="Spore Coat Polysaccharide Biosynthesis Protein SpsA, Chain A"/>
    <property type="match status" value="1"/>
</dbReference>
<dbReference type="InterPro" id="IPR050486">
    <property type="entry name" value="Mannose-1P_guanyltransferase"/>
</dbReference>
<dbReference type="CDD" id="cd04607">
    <property type="entry name" value="CBS_pair_NTP_transferase_assoc"/>
    <property type="match status" value="1"/>
</dbReference>
<accession>A0ABT2MV04</accession>